<name>A0A4C1XLS3_EUMVA</name>
<keyword evidence="2" id="KW-1185">Reference proteome</keyword>
<sequence>MRLFKSSRIPFHTWRSRVPHPHVGRTYSTKAIQITTKSQTKALAAINTCYLLLSGRRPEAGGRRRDGSARPLGYSQLFALIVLTSLIRERRIGFEIMPARALATSSVQYSHARGREKERYTKVESRREKEMFTMLFTPLPGDRLRYEVRSNSYAAGESARTPPHHLAADPCVYTSEQSHAVVSLVGAGKWVGSNDKTPHFHRIQETTFFITTLFVPDRKSNNLFLFSYIGISNALVTYDCEYPWAAVTTAVL</sequence>
<proteinExistence type="predicted"/>
<protein>
    <submittedName>
        <fullName evidence="1">Uncharacterized protein</fullName>
    </submittedName>
</protein>
<dbReference type="AlphaFoldDB" id="A0A4C1XLS3"/>
<accession>A0A4C1XLS3</accession>
<dbReference type="Proteomes" id="UP000299102">
    <property type="component" value="Unassembled WGS sequence"/>
</dbReference>
<comment type="caution">
    <text evidence="1">The sequence shown here is derived from an EMBL/GenBank/DDBJ whole genome shotgun (WGS) entry which is preliminary data.</text>
</comment>
<organism evidence="1 2">
    <name type="scientific">Eumeta variegata</name>
    <name type="common">Bagworm moth</name>
    <name type="synonym">Eumeta japonica</name>
    <dbReference type="NCBI Taxonomy" id="151549"/>
    <lineage>
        <taxon>Eukaryota</taxon>
        <taxon>Metazoa</taxon>
        <taxon>Ecdysozoa</taxon>
        <taxon>Arthropoda</taxon>
        <taxon>Hexapoda</taxon>
        <taxon>Insecta</taxon>
        <taxon>Pterygota</taxon>
        <taxon>Neoptera</taxon>
        <taxon>Endopterygota</taxon>
        <taxon>Lepidoptera</taxon>
        <taxon>Glossata</taxon>
        <taxon>Ditrysia</taxon>
        <taxon>Tineoidea</taxon>
        <taxon>Psychidae</taxon>
        <taxon>Oiketicinae</taxon>
        <taxon>Eumeta</taxon>
    </lineage>
</organism>
<dbReference type="EMBL" id="BGZK01000887">
    <property type="protein sequence ID" value="GBP64083.1"/>
    <property type="molecule type" value="Genomic_DNA"/>
</dbReference>
<reference evidence="1 2" key="1">
    <citation type="journal article" date="2019" name="Commun. Biol.">
        <title>The bagworm genome reveals a unique fibroin gene that provides high tensile strength.</title>
        <authorList>
            <person name="Kono N."/>
            <person name="Nakamura H."/>
            <person name="Ohtoshi R."/>
            <person name="Tomita M."/>
            <person name="Numata K."/>
            <person name="Arakawa K."/>
        </authorList>
    </citation>
    <scope>NUCLEOTIDE SEQUENCE [LARGE SCALE GENOMIC DNA]</scope>
</reference>
<evidence type="ECO:0000313" key="1">
    <source>
        <dbReference type="EMBL" id="GBP64083.1"/>
    </source>
</evidence>
<evidence type="ECO:0000313" key="2">
    <source>
        <dbReference type="Proteomes" id="UP000299102"/>
    </source>
</evidence>
<gene>
    <name evidence="1" type="ORF">EVAR_51083_1</name>
</gene>